<dbReference type="Pfam" id="PF08378">
    <property type="entry name" value="NERD"/>
    <property type="match status" value="1"/>
</dbReference>
<dbReference type="PROSITE" id="PS50965">
    <property type="entry name" value="NERD"/>
    <property type="match status" value="1"/>
</dbReference>
<reference evidence="3 4" key="1">
    <citation type="submission" date="2018-10" db="EMBL/GenBank/DDBJ databases">
        <title>Draft genome sequence of Bacillus salarius IM0101, isolated from a hypersaline soil in Inner Mongolia, China.</title>
        <authorList>
            <person name="Yamprayoonswat W."/>
            <person name="Boonvisut S."/>
            <person name="Jumpathong W."/>
            <person name="Sittihan S."/>
            <person name="Ruangsuj P."/>
            <person name="Wanthongcharoen S."/>
            <person name="Thongpramul N."/>
            <person name="Pimmason S."/>
            <person name="Yu B."/>
            <person name="Yasawong M."/>
        </authorList>
    </citation>
    <scope>NUCLEOTIDE SEQUENCE [LARGE SCALE GENOMIC DNA]</scope>
    <source>
        <strain evidence="3 4">IM0101</strain>
    </source>
</reference>
<gene>
    <name evidence="3" type="ORF">D7Z54_28260</name>
</gene>
<organism evidence="3 4">
    <name type="scientific">Salibacterium salarium</name>
    <dbReference type="NCBI Taxonomy" id="284579"/>
    <lineage>
        <taxon>Bacteria</taxon>
        <taxon>Bacillati</taxon>
        <taxon>Bacillota</taxon>
        <taxon>Bacilli</taxon>
        <taxon>Bacillales</taxon>
        <taxon>Bacillaceae</taxon>
    </lineage>
</organism>
<protein>
    <submittedName>
        <fullName evidence="3">NERD domain-containing protein</fullName>
    </submittedName>
</protein>
<dbReference type="RefSeq" id="WP_125561465.1">
    <property type="nucleotide sequence ID" value="NZ_RBVX01000045.1"/>
</dbReference>
<feature type="domain" description="NERD" evidence="2">
    <location>
        <begin position="41"/>
        <end position="156"/>
    </location>
</feature>
<evidence type="ECO:0000259" key="2">
    <source>
        <dbReference type="PROSITE" id="PS50965"/>
    </source>
</evidence>
<evidence type="ECO:0000313" key="4">
    <source>
        <dbReference type="Proteomes" id="UP000275076"/>
    </source>
</evidence>
<evidence type="ECO:0000313" key="3">
    <source>
        <dbReference type="EMBL" id="RSL29999.1"/>
    </source>
</evidence>
<feature type="region of interest" description="Disordered" evidence="1">
    <location>
        <begin position="8"/>
        <end position="40"/>
    </location>
</feature>
<accession>A0A428MV44</accession>
<dbReference type="OrthoDB" id="5782056at2"/>
<sequence>MLTFLKKLFGDKEEGKKSKHQPPAKGKSQNSKTSDRKSVRKGELGEFKINIQLDQLPKEYRYLSDVMMENPKSRTGYSQIDHVVITPYGLIIIETKNYVGVIKGKKKDKHWNVNNKFKMMNPFFQNYGHLEAVKKAIDINKEKKLMSMVSFTRRCTFKIDLELRDIKSDQLIVYDTELSEFVHRKMNVERLLQEVPLYTEEEIQQIYSQLQHANIEDPALRKKHVDVMKKGKEDSAKQDSNTQGTCCVCQKPVSQKVKSYCLANAKRFEGNIYCYDHQKQAAKVNHK</sequence>
<dbReference type="AlphaFoldDB" id="A0A428MV44"/>
<name>A0A428MV44_9BACI</name>
<comment type="caution">
    <text evidence="3">The sequence shown here is derived from an EMBL/GenBank/DDBJ whole genome shotgun (WGS) entry which is preliminary data.</text>
</comment>
<proteinExistence type="predicted"/>
<dbReference type="EMBL" id="RBVX01000045">
    <property type="protein sequence ID" value="RSL29999.1"/>
    <property type="molecule type" value="Genomic_DNA"/>
</dbReference>
<evidence type="ECO:0000256" key="1">
    <source>
        <dbReference type="SAM" id="MobiDB-lite"/>
    </source>
</evidence>
<keyword evidence="4" id="KW-1185">Reference proteome</keyword>
<dbReference type="InterPro" id="IPR011528">
    <property type="entry name" value="NERD"/>
</dbReference>
<dbReference type="Proteomes" id="UP000275076">
    <property type="component" value="Unassembled WGS sequence"/>
</dbReference>